<accession>A0A0F7U3E9</accession>
<evidence type="ECO:0000256" key="2">
    <source>
        <dbReference type="ARBA" id="ARBA00022771"/>
    </source>
</evidence>
<dbReference type="GO" id="GO:0008270">
    <property type="term" value="F:zinc ion binding"/>
    <property type="evidence" value="ECO:0007669"/>
    <property type="project" value="UniProtKB-KW"/>
</dbReference>
<keyword evidence="1" id="KW-0479">Metal-binding</keyword>
<keyword evidence="2 4" id="KW-0863">Zinc-finger</keyword>
<dbReference type="SUPFAM" id="SSF57716">
    <property type="entry name" value="Glucocorticoid receptor-like (DNA-binding domain)"/>
    <property type="match status" value="1"/>
</dbReference>
<sequence>MIETISAQALSFVRYHSARSQSNQHERVSPRPCIVELDNVLTQEQRKYDALIHIRDELLQFYQELASAHRISRTAALRTDDTGRSLSSLASKQSKIYKVPKRRTRGHADEAPRCHSCNRSETPEWRRGPDGARTLCNACGLHYAKVSRRIGNSSTPNNAPGAELENKS</sequence>
<dbReference type="InterPro" id="IPR051140">
    <property type="entry name" value="GATA_TF"/>
</dbReference>
<reference evidence="7" key="1">
    <citation type="journal article" date="2015" name="Genome Announc.">
        <title>Draft genome sequence of the fungus Penicillium brasilianum MG11.</title>
        <authorList>
            <person name="Horn F."/>
            <person name="Linde J."/>
            <person name="Mattern D.J."/>
            <person name="Walther G."/>
            <person name="Guthke R."/>
            <person name="Brakhage A.A."/>
            <person name="Valiante V."/>
        </authorList>
    </citation>
    <scope>NUCLEOTIDE SEQUENCE [LARGE SCALE GENOMIC DNA]</scope>
    <source>
        <strain evidence="7">MG11</strain>
    </source>
</reference>
<dbReference type="GO" id="GO:0043565">
    <property type="term" value="F:sequence-specific DNA binding"/>
    <property type="evidence" value="ECO:0007669"/>
    <property type="project" value="InterPro"/>
</dbReference>
<gene>
    <name evidence="6" type="ORF">PMG11_10398</name>
</gene>
<organism evidence="6 7">
    <name type="scientific">Penicillium brasilianum</name>
    <dbReference type="NCBI Taxonomy" id="104259"/>
    <lineage>
        <taxon>Eukaryota</taxon>
        <taxon>Fungi</taxon>
        <taxon>Dikarya</taxon>
        <taxon>Ascomycota</taxon>
        <taxon>Pezizomycotina</taxon>
        <taxon>Eurotiomycetes</taxon>
        <taxon>Eurotiomycetidae</taxon>
        <taxon>Eurotiales</taxon>
        <taxon>Aspergillaceae</taxon>
        <taxon>Penicillium</taxon>
    </lineage>
</organism>
<dbReference type="PANTHER" id="PTHR45658">
    <property type="entry name" value="GATA TRANSCRIPTION FACTOR"/>
    <property type="match status" value="1"/>
</dbReference>
<keyword evidence="3" id="KW-0862">Zinc</keyword>
<proteinExistence type="predicted"/>
<dbReference type="SMART" id="SM00401">
    <property type="entry name" value="ZnF_GATA"/>
    <property type="match status" value="1"/>
</dbReference>
<dbReference type="Proteomes" id="UP000042958">
    <property type="component" value="Unassembled WGS sequence"/>
</dbReference>
<keyword evidence="7" id="KW-1185">Reference proteome</keyword>
<dbReference type="EMBL" id="CDHK01000012">
    <property type="protein sequence ID" value="CEJ61882.1"/>
    <property type="molecule type" value="Genomic_DNA"/>
</dbReference>
<dbReference type="Pfam" id="PF00320">
    <property type="entry name" value="GATA"/>
    <property type="match status" value="1"/>
</dbReference>
<evidence type="ECO:0000256" key="1">
    <source>
        <dbReference type="ARBA" id="ARBA00022723"/>
    </source>
</evidence>
<evidence type="ECO:0000256" key="4">
    <source>
        <dbReference type="PROSITE-ProRule" id="PRU00094"/>
    </source>
</evidence>
<name>A0A0F7U3E9_PENBI</name>
<dbReference type="PANTHER" id="PTHR45658:SF122">
    <property type="entry name" value="GATA ZINC FINGER DOMAIN-CONTAINING PROTEIN 6"/>
    <property type="match status" value="1"/>
</dbReference>
<protein>
    <submittedName>
        <fullName evidence="6">Putative GATA-type sexual development transcription factor NsdD</fullName>
    </submittedName>
</protein>
<dbReference type="OrthoDB" id="2162994at2759"/>
<evidence type="ECO:0000313" key="7">
    <source>
        <dbReference type="Proteomes" id="UP000042958"/>
    </source>
</evidence>
<dbReference type="Gene3D" id="3.30.50.10">
    <property type="entry name" value="Erythroid Transcription Factor GATA-1, subunit A"/>
    <property type="match status" value="1"/>
</dbReference>
<evidence type="ECO:0000313" key="6">
    <source>
        <dbReference type="EMBL" id="CEJ61882.1"/>
    </source>
</evidence>
<dbReference type="STRING" id="104259.A0A0F7U3E9"/>
<dbReference type="GO" id="GO:0006355">
    <property type="term" value="P:regulation of DNA-templated transcription"/>
    <property type="evidence" value="ECO:0007669"/>
    <property type="project" value="InterPro"/>
</dbReference>
<dbReference type="PROSITE" id="PS00344">
    <property type="entry name" value="GATA_ZN_FINGER_1"/>
    <property type="match status" value="1"/>
</dbReference>
<feature type="domain" description="GATA-type" evidence="5">
    <location>
        <begin position="108"/>
        <end position="143"/>
    </location>
</feature>
<dbReference type="CDD" id="cd00202">
    <property type="entry name" value="ZnF_GATA"/>
    <property type="match status" value="1"/>
</dbReference>
<evidence type="ECO:0000256" key="3">
    <source>
        <dbReference type="ARBA" id="ARBA00022833"/>
    </source>
</evidence>
<dbReference type="PROSITE" id="PS50114">
    <property type="entry name" value="GATA_ZN_FINGER_2"/>
    <property type="match status" value="1"/>
</dbReference>
<evidence type="ECO:0000259" key="5">
    <source>
        <dbReference type="PROSITE" id="PS50114"/>
    </source>
</evidence>
<dbReference type="InterPro" id="IPR000679">
    <property type="entry name" value="Znf_GATA"/>
</dbReference>
<dbReference type="InterPro" id="IPR013088">
    <property type="entry name" value="Znf_NHR/GATA"/>
</dbReference>
<dbReference type="AlphaFoldDB" id="A0A0F7U3E9"/>